<keyword evidence="1" id="KW-1188">Viral release from host cell</keyword>
<name>A0ABW0R1L9_9BACL</name>
<evidence type="ECO:0000256" key="1">
    <source>
        <dbReference type="ARBA" id="ARBA00022612"/>
    </source>
</evidence>
<dbReference type="EMBL" id="JBHSNC010000050">
    <property type="protein sequence ID" value="MFC5531020.1"/>
    <property type="molecule type" value="Genomic_DNA"/>
</dbReference>
<protein>
    <submittedName>
        <fullName evidence="3">Terminase small subunit</fullName>
    </submittedName>
</protein>
<comment type="caution">
    <text evidence="3">The sequence shown here is derived from an EMBL/GenBank/DDBJ whole genome shotgun (WGS) entry which is preliminary data.</text>
</comment>
<evidence type="ECO:0000313" key="4">
    <source>
        <dbReference type="Proteomes" id="UP001596108"/>
    </source>
</evidence>
<dbReference type="PANTHER" id="PTHR41328">
    <property type="entry name" value="TERMINASE SMALL SUBUNIT-RELATED"/>
    <property type="match status" value="1"/>
</dbReference>
<dbReference type="RefSeq" id="WP_378112966.1">
    <property type="nucleotide sequence ID" value="NZ_JBHSNC010000050.1"/>
</dbReference>
<dbReference type="InterPro" id="IPR038713">
    <property type="entry name" value="Terminase_Gp1_N_sf"/>
</dbReference>
<dbReference type="PANTHER" id="PTHR41328:SF2">
    <property type="entry name" value="TERMINASE SMALL SUBUNIT"/>
    <property type="match status" value="1"/>
</dbReference>
<reference evidence="4" key="1">
    <citation type="journal article" date="2019" name="Int. J. Syst. Evol. Microbiol.">
        <title>The Global Catalogue of Microorganisms (GCM) 10K type strain sequencing project: providing services to taxonomists for standard genome sequencing and annotation.</title>
        <authorList>
            <consortium name="The Broad Institute Genomics Platform"/>
            <consortium name="The Broad Institute Genome Sequencing Center for Infectious Disease"/>
            <person name="Wu L."/>
            <person name="Ma J."/>
        </authorList>
    </citation>
    <scope>NUCLEOTIDE SEQUENCE [LARGE SCALE GENOMIC DNA]</scope>
    <source>
        <strain evidence="4">CGMCC 1.18578</strain>
    </source>
</reference>
<keyword evidence="4" id="KW-1185">Reference proteome</keyword>
<dbReference type="InterPro" id="IPR052404">
    <property type="entry name" value="SPP1-like_terminase"/>
</dbReference>
<dbReference type="Gene3D" id="1.10.10.1400">
    <property type="entry name" value="Terminase, small subunit, N-terminal DNA-binding domain, HTH motif"/>
    <property type="match status" value="1"/>
</dbReference>
<evidence type="ECO:0000313" key="3">
    <source>
        <dbReference type="EMBL" id="MFC5531020.1"/>
    </source>
</evidence>
<accession>A0ABW0R1L9</accession>
<proteinExistence type="predicted"/>
<sequence length="177" mass="19345">MGVLTLKQQLFVQEYIVDLNATQAAIRAGYSVQNAGKIGPELLGKTRVSEAIQLVMAERVKRTQITADRVLAEYAKIGFADITKFVEFQTVTSVYSNAEDYNKSKSGNGIAVRIKDSSEIDGAAISEVSVSKDGKLRIKLHDKKGALDSIARHLGMFSDKSSEDITGDTTVRIQFVE</sequence>
<dbReference type="Proteomes" id="UP001596108">
    <property type="component" value="Unassembled WGS sequence"/>
</dbReference>
<organism evidence="3 4">
    <name type="scientific">Cohnella yongneupensis</name>
    <dbReference type="NCBI Taxonomy" id="425006"/>
    <lineage>
        <taxon>Bacteria</taxon>
        <taxon>Bacillati</taxon>
        <taxon>Bacillota</taxon>
        <taxon>Bacilli</taxon>
        <taxon>Bacillales</taxon>
        <taxon>Paenibacillaceae</taxon>
        <taxon>Cohnella</taxon>
    </lineage>
</organism>
<dbReference type="InterPro" id="IPR005335">
    <property type="entry name" value="Terminase_ssu"/>
</dbReference>
<gene>
    <name evidence="3" type="ORF">ACFPQ4_16445</name>
</gene>
<evidence type="ECO:0000256" key="2">
    <source>
        <dbReference type="ARBA" id="ARBA00023219"/>
    </source>
</evidence>
<dbReference type="Pfam" id="PF03592">
    <property type="entry name" value="Terminase_2"/>
    <property type="match status" value="1"/>
</dbReference>
<keyword evidence="2" id="KW-0231">Viral genome packaging</keyword>